<feature type="compositionally biased region" description="Polar residues" evidence="10">
    <location>
        <begin position="507"/>
        <end position="523"/>
    </location>
</feature>
<feature type="compositionally biased region" description="Polar residues" evidence="10">
    <location>
        <begin position="941"/>
        <end position="950"/>
    </location>
</feature>
<dbReference type="GO" id="GO:0042149">
    <property type="term" value="P:cellular response to glucose starvation"/>
    <property type="evidence" value="ECO:0007669"/>
    <property type="project" value="UniProtKB-ARBA"/>
</dbReference>
<protein>
    <recommendedName>
        <fullName evidence="11">MIF4G domain-containing protein</fullName>
    </recommendedName>
</protein>
<dbReference type="GO" id="GO:0006417">
    <property type="term" value="P:regulation of translation"/>
    <property type="evidence" value="ECO:0007669"/>
    <property type="project" value="UniProtKB-KW"/>
</dbReference>
<reference evidence="12 13" key="1">
    <citation type="journal article" date="2019" name="BMC Genomics">
        <title>Chromosome level assembly and comparative genome analysis confirm lager-brewing yeasts originated from a single hybridization.</title>
        <authorList>
            <person name="Salazar A.N."/>
            <person name="Gorter de Vries A.R."/>
            <person name="van den Broek M."/>
            <person name="Brouwers N."/>
            <person name="de la Torre Cortes P."/>
            <person name="Kuijpers N.G.A."/>
            <person name="Daran J.G."/>
            <person name="Abeel T."/>
        </authorList>
    </citation>
    <scope>NUCLEOTIDE SEQUENCE [LARGE SCALE GENOMIC DNA]</scope>
    <source>
        <strain evidence="12 13">CBS 1483</strain>
    </source>
</reference>
<evidence type="ECO:0000256" key="4">
    <source>
        <dbReference type="ARBA" id="ARBA00022540"/>
    </source>
</evidence>
<dbReference type="OrthoDB" id="514777at2759"/>
<dbReference type="GO" id="GO:0010494">
    <property type="term" value="C:cytoplasmic stress granule"/>
    <property type="evidence" value="ECO:0007669"/>
    <property type="project" value="UniProtKB-ARBA"/>
</dbReference>
<feature type="compositionally biased region" description="Basic and acidic residues" evidence="10">
    <location>
        <begin position="226"/>
        <end position="236"/>
    </location>
</feature>
<feature type="compositionally biased region" description="Polar residues" evidence="10">
    <location>
        <begin position="132"/>
        <end position="146"/>
    </location>
</feature>
<dbReference type="Pfam" id="PF12152">
    <property type="entry name" value="eIF_4G1"/>
    <property type="match status" value="1"/>
</dbReference>
<dbReference type="GO" id="GO:0034063">
    <property type="term" value="P:stress granule assembly"/>
    <property type="evidence" value="ECO:0007669"/>
    <property type="project" value="UniProtKB-ARBA"/>
</dbReference>
<name>A0A6C1E858_SACPS</name>
<feature type="compositionally biased region" description="Low complexity" evidence="10">
    <location>
        <begin position="888"/>
        <end position="903"/>
    </location>
</feature>
<organism evidence="12 13">
    <name type="scientific">Saccharomyces pastorianus</name>
    <name type="common">Lager yeast</name>
    <name type="synonym">Saccharomyces cerevisiae x Saccharomyces eubayanus</name>
    <dbReference type="NCBI Taxonomy" id="27292"/>
    <lineage>
        <taxon>Eukaryota</taxon>
        <taxon>Fungi</taxon>
        <taxon>Dikarya</taxon>
        <taxon>Ascomycota</taxon>
        <taxon>Saccharomycotina</taxon>
        <taxon>Saccharomycetes</taxon>
        <taxon>Saccharomycetales</taxon>
        <taxon>Saccharomycetaceae</taxon>
        <taxon>Saccharomyces</taxon>
    </lineage>
</organism>
<feature type="compositionally biased region" description="Polar residues" evidence="10">
    <location>
        <begin position="238"/>
        <end position="250"/>
    </location>
</feature>
<comment type="subcellular location">
    <subcellularLocation>
        <location evidence="1">Cytoplasm</location>
    </subcellularLocation>
</comment>
<evidence type="ECO:0000256" key="10">
    <source>
        <dbReference type="SAM" id="MobiDB-lite"/>
    </source>
</evidence>
<comment type="similarity">
    <text evidence="2">Belongs to the eukaryotic initiation factor 4G family.</text>
</comment>
<dbReference type="Gene3D" id="1.20.970.30">
    <property type="entry name" value="eIF4G, eIF4E-binding domain"/>
    <property type="match status" value="1"/>
</dbReference>
<sequence>MTDETVQPTQSAPRQDSAAPNVSGDDQQQQRGYNNYNQGSNYNQKKPYNSSRPHQQRGGKFGPNRYNSRGNYSGTGSYRGGHMGANGSNSSNGSNGSNAPWTGYYNNYPAYYQPQQMGAANAIPVNAVPADENSSPVPTKIEITTKSGEHLDLKEQYKAKLQSKEGSTTPAQSDSKSEKSEETSDSTTTATPTPSTTDSKASPEETISEAEKTRRNFIEQVRLRKAALEKKRKEQLEGASTSSNVPTGTTAEKVEEKAPTTSKEAEETKPAEEKPAEPEAKEDTPVEGKQEEQGQKEEESAPKLLTFAERLKLKKQQKEQEEKDEEKENKEEPVQEESEFPTNPSTEHNTKESVVTEGEESKVEESAEISEAPAASSANPAEADDAAAEAEADEAEADGTEANGETEVAAAEADDGTNTVSHILNVLKDAKPIEDVFSFNYPEGIEGPDIKYKKEHVKYTYGPTFLLQFKEKLNVKADAEWVQSTSSKIVIPPGMGRGSKPRDPSRFGNNSSRGNEFRNNSVRNMDDRANSRASSKRRSKRTTDDRRSNRSYTSRRDRERGSYRNEDRREDDKPKEDVAPLVPSANRWIPKSKVKKTEKKLAPDGETELLDKDEVERKMKSLLNKLTLEMFDTISSEILAIANISVWETNGETLKAVIEQIFLKACDEPHWSSMYAQLCGKVVKELNPDISDETNEGKTGPKLVLHYLVARCHAEFDKGWTDKLPTKEDGTPLEPEMMSEEYYATASAKRRGLGLVRFIGFLYRLNLLTGKMMFECFRRLMKDLTDSPSEETLESVVELLNTVGEQFETDSFRTGQATLEGSQLLDSLFGILDNIIETAEISSRIKFKLIDIKELRHDKNWNSDKKDNGPKTIQQIHEEEERQRQLKSNSRSNSRRTNNSSNRHSYRRDAPPALKDSFITTRTYSQRNTQRAPPPKEEPSAPTSTATNMFSALMGESDDEE</sequence>
<dbReference type="GO" id="GO:0000932">
    <property type="term" value="C:P-body"/>
    <property type="evidence" value="ECO:0007669"/>
    <property type="project" value="UniProtKB-ARBA"/>
</dbReference>
<dbReference type="FunFam" id="1.25.40.180:FF:000020">
    <property type="entry name" value="Eukaryotic translation initiation factor subunit"/>
    <property type="match status" value="1"/>
</dbReference>
<dbReference type="SUPFAM" id="SSF48371">
    <property type="entry name" value="ARM repeat"/>
    <property type="match status" value="1"/>
</dbReference>
<feature type="region of interest" description="Disordered" evidence="10">
    <location>
        <begin position="489"/>
        <end position="587"/>
    </location>
</feature>
<keyword evidence="7" id="KW-0694">RNA-binding</keyword>
<feature type="compositionally biased region" description="Polar residues" evidence="10">
    <location>
        <begin position="1"/>
        <end position="26"/>
    </location>
</feature>
<evidence type="ECO:0000256" key="1">
    <source>
        <dbReference type="ARBA" id="ARBA00004496"/>
    </source>
</evidence>
<feature type="compositionally biased region" description="Basic and acidic residues" evidence="10">
    <location>
        <begin position="316"/>
        <end position="333"/>
    </location>
</feature>
<evidence type="ECO:0000256" key="2">
    <source>
        <dbReference type="ARBA" id="ARBA00005775"/>
    </source>
</evidence>
<feature type="compositionally biased region" description="Polar residues" evidence="10">
    <location>
        <begin position="65"/>
        <end position="76"/>
    </location>
</feature>
<feature type="compositionally biased region" description="Low complexity" evidence="10">
    <location>
        <begin position="369"/>
        <end position="381"/>
    </location>
</feature>
<evidence type="ECO:0000256" key="8">
    <source>
        <dbReference type="ARBA" id="ARBA00022917"/>
    </source>
</evidence>
<keyword evidence="3" id="KW-0963">Cytoplasm</keyword>
<feature type="domain" description="MIF4G" evidence="11">
    <location>
        <begin position="616"/>
        <end position="859"/>
    </location>
</feature>
<evidence type="ECO:0000259" key="11">
    <source>
        <dbReference type="SMART" id="SM00543"/>
    </source>
</evidence>
<dbReference type="InterPro" id="IPR016024">
    <property type="entry name" value="ARM-type_fold"/>
</dbReference>
<feature type="region of interest" description="Disordered" evidence="10">
    <location>
        <begin position="128"/>
        <end position="418"/>
    </location>
</feature>
<dbReference type="Proteomes" id="UP000501346">
    <property type="component" value="Chromosome SeVII-ScVII"/>
</dbReference>
<comment type="subunit">
    <text evidence="9">Component of the eIF4F complex, which composition varies with external and internal environmental conditions. It is composed of at least eIF4A (TIF1/TIF2), eIF4E (TIF45) and eIF4G (TIF4631 or TIF4632). Interacts with PAT1 in a RNA-dependent manner.</text>
</comment>
<feature type="compositionally biased region" description="Basic and acidic residues" evidence="10">
    <location>
        <begin position="147"/>
        <end position="158"/>
    </location>
</feature>
<evidence type="ECO:0000256" key="9">
    <source>
        <dbReference type="ARBA" id="ARBA00065484"/>
    </source>
</evidence>
<evidence type="ECO:0000256" key="3">
    <source>
        <dbReference type="ARBA" id="ARBA00022490"/>
    </source>
</evidence>
<dbReference type="FunFam" id="1.20.970.30:FF:000002">
    <property type="entry name" value="Translation initiation factor eIF4G"/>
    <property type="match status" value="1"/>
</dbReference>
<keyword evidence="13" id="KW-1185">Reference proteome</keyword>
<feature type="region of interest" description="Disordered" evidence="10">
    <location>
        <begin position="879"/>
        <end position="961"/>
    </location>
</feature>
<feature type="compositionally biased region" description="Low complexity" evidence="10">
    <location>
        <begin position="85"/>
        <end position="109"/>
    </location>
</feature>
<dbReference type="Pfam" id="PF02854">
    <property type="entry name" value="MIF4G"/>
    <property type="match status" value="1"/>
</dbReference>
<dbReference type="GO" id="GO:0016281">
    <property type="term" value="C:eukaryotic translation initiation factor 4F complex"/>
    <property type="evidence" value="ECO:0007669"/>
    <property type="project" value="UniProtKB-ARBA"/>
</dbReference>
<dbReference type="InterPro" id="IPR003890">
    <property type="entry name" value="MIF4G-like_typ-3"/>
</dbReference>
<dbReference type="Gene3D" id="1.25.40.180">
    <property type="match status" value="1"/>
</dbReference>
<dbReference type="AlphaFoldDB" id="A0A6C1E858"/>
<dbReference type="InterPro" id="IPR022745">
    <property type="entry name" value="eIF4G1_eIF4E-bd"/>
</dbReference>
<dbReference type="GO" id="GO:0003743">
    <property type="term" value="F:translation initiation factor activity"/>
    <property type="evidence" value="ECO:0007669"/>
    <property type="project" value="UniProtKB-KW"/>
</dbReference>
<feature type="compositionally biased region" description="Basic and acidic residues" evidence="10">
    <location>
        <begin position="252"/>
        <end position="301"/>
    </location>
</feature>
<gene>
    <name evidence="12" type="ORF">GRS66_007783</name>
</gene>
<feature type="compositionally biased region" description="Acidic residues" evidence="10">
    <location>
        <begin position="382"/>
        <end position="399"/>
    </location>
</feature>
<keyword evidence="8" id="KW-0648">Protein biosynthesis</keyword>
<dbReference type="InterPro" id="IPR036211">
    <property type="entry name" value="eIF4G_eIF4E-bd_sf"/>
</dbReference>
<feature type="region of interest" description="Disordered" evidence="10">
    <location>
        <begin position="1"/>
        <end position="109"/>
    </location>
</feature>
<feature type="compositionally biased region" description="Basic and acidic residues" evidence="10">
    <location>
        <begin position="541"/>
        <end position="578"/>
    </location>
</feature>
<feature type="compositionally biased region" description="Low complexity" evidence="10">
    <location>
        <begin position="27"/>
        <end position="44"/>
    </location>
</feature>
<evidence type="ECO:0000256" key="6">
    <source>
        <dbReference type="ARBA" id="ARBA00022845"/>
    </source>
</evidence>
<feature type="compositionally biased region" description="Low complexity" evidence="10">
    <location>
        <begin position="185"/>
        <end position="200"/>
    </location>
</feature>
<evidence type="ECO:0000313" key="12">
    <source>
        <dbReference type="EMBL" id="QID85219.1"/>
    </source>
</evidence>
<keyword evidence="5" id="KW-0597">Phosphoprotein</keyword>
<dbReference type="SUPFAM" id="SSF101489">
    <property type="entry name" value="Eukaryotic initiation factor 4f subunit eIF4g, eIF4e-binding domain"/>
    <property type="match status" value="1"/>
</dbReference>
<proteinExistence type="inferred from homology"/>
<dbReference type="EMBL" id="CP049004">
    <property type="protein sequence ID" value="QID85219.1"/>
    <property type="molecule type" value="Genomic_DNA"/>
</dbReference>
<feature type="compositionally biased region" description="Polar residues" evidence="10">
    <location>
        <begin position="918"/>
        <end position="931"/>
    </location>
</feature>
<dbReference type="PANTHER" id="PTHR23253:SF9">
    <property type="entry name" value="EUKARYOTIC TRANSLATION INITIATION FACTOR 4 GAMMA 2"/>
    <property type="match status" value="1"/>
</dbReference>
<dbReference type="GO" id="GO:0003729">
    <property type="term" value="F:mRNA binding"/>
    <property type="evidence" value="ECO:0007669"/>
    <property type="project" value="TreeGrafter"/>
</dbReference>
<dbReference type="PANTHER" id="PTHR23253">
    <property type="entry name" value="EUKARYOTIC TRANSLATION INITIATION FACTOR 4 GAMMA"/>
    <property type="match status" value="1"/>
</dbReference>
<evidence type="ECO:0000313" key="13">
    <source>
        <dbReference type="Proteomes" id="UP000501346"/>
    </source>
</evidence>
<keyword evidence="6" id="KW-0810">Translation regulation</keyword>
<dbReference type="SMART" id="SM00543">
    <property type="entry name" value="MIF4G"/>
    <property type="match status" value="1"/>
</dbReference>
<evidence type="ECO:0000256" key="5">
    <source>
        <dbReference type="ARBA" id="ARBA00022553"/>
    </source>
</evidence>
<accession>A0A6C1E858</accession>
<keyword evidence="4" id="KW-0396">Initiation factor</keyword>
<evidence type="ECO:0000256" key="7">
    <source>
        <dbReference type="ARBA" id="ARBA00022884"/>
    </source>
</evidence>